<dbReference type="AlphaFoldDB" id="A0A1A2Y212"/>
<name>A0A1A2Y212_MYCSD</name>
<dbReference type="Proteomes" id="UP000093943">
    <property type="component" value="Unassembled WGS sequence"/>
</dbReference>
<protein>
    <submittedName>
        <fullName evidence="1">Uncharacterized protein</fullName>
    </submittedName>
</protein>
<reference evidence="2" key="1">
    <citation type="submission" date="2016-06" db="EMBL/GenBank/DDBJ databases">
        <authorList>
            <person name="Sutton G."/>
            <person name="Brinkac L."/>
            <person name="Sanka R."/>
            <person name="Adams M."/>
            <person name="Lau E."/>
            <person name="Sam S."/>
            <person name="Sreng N."/>
            <person name="Him V."/>
            <person name="Kerleguer A."/>
            <person name="Cheng S."/>
        </authorList>
    </citation>
    <scope>NUCLEOTIDE SEQUENCE [LARGE SCALE GENOMIC DNA]</scope>
    <source>
        <strain evidence="2">E1876</strain>
    </source>
</reference>
<accession>A0A1A2Y212</accession>
<dbReference type="RefSeq" id="WP_065019091.1">
    <property type="nucleotide sequence ID" value="NZ_LZKG01000059.1"/>
</dbReference>
<evidence type="ECO:0000313" key="2">
    <source>
        <dbReference type="Proteomes" id="UP000093943"/>
    </source>
</evidence>
<dbReference type="EMBL" id="LZKG01000059">
    <property type="protein sequence ID" value="OBI31357.1"/>
    <property type="molecule type" value="Genomic_DNA"/>
</dbReference>
<sequence length="173" mass="19328">MSLAAFHDTALAHFCNPPATWRIDHDRDGWWAVTDVHGAPIERYQTQRQAERARHSGPAAEAWYSRTDWYLGYAAGRALTGPERLAVAEIVEQIDDCTSAQRPVRFIDQDPDDDRTWIATQRPDGRYHVRGAGLYLHDVDDLEFLDQPADTRLATLVASLIGYGTARAPAAVA</sequence>
<comment type="caution">
    <text evidence="1">The sequence shown here is derived from an EMBL/GenBank/DDBJ whole genome shotgun (WGS) entry which is preliminary data.</text>
</comment>
<evidence type="ECO:0000313" key="1">
    <source>
        <dbReference type="EMBL" id="OBI31357.1"/>
    </source>
</evidence>
<proteinExistence type="predicted"/>
<organism evidence="1 2">
    <name type="scientific">Mycolicibacter sinensis (strain JDM601)</name>
    <name type="common">Mycobacterium sinense</name>
    <dbReference type="NCBI Taxonomy" id="875328"/>
    <lineage>
        <taxon>Bacteria</taxon>
        <taxon>Bacillati</taxon>
        <taxon>Actinomycetota</taxon>
        <taxon>Actinomycetes</taxon>
        <taxon>Mycobacteriales</taxon>
        <taxon>Mycobacteriaceae</taxon>
        <taxon>Mycolicibacter</taxon>
    </lineage>
</organism>
<gene>
    <name evidence="1" type="ORF">A5710_18125</name>
</gene>